<dbReference type="CDD" id="cd17990">
    <property type="entry name" value="DEXHc_HrpB"/>
    <property type="match status" value="1"/>
</dbReference>
<evidence type="ECO:0000259" key="6">
    <source>
        <dbReference type="PROSITE" id="PS51194"/>
    </source>
</evidence>
<dbReference type="GO" id="GO:0004386">
    <property type="term" value="F:helicase activity"/>
    <property type="evidence" value="ECO:0007669"/>
    <property type="project" value="UniProtKB-KW"/>
</dbReference>
<organism evidence="7 8">
    <name type="scientific">Paenibacillus darwinianus</name>
    <dbReference type="NCBI Taxonomy" id="1380763"/>
    <lineage>
        <taxon>Bacteria</taxon>
        <taxon>Bacillati</taxon>
        <taxon>Bacillota</taxon>
        <taxon>Bacilli</taxon>
        <taxon>Bacillales</taxon>
        <taxon>Paenibacillaceae</taxon>
        <taxon>Paenibacillus</taxon>
    </lineage>
</organism>
<dbReference type="PROSITE" id="PS51194">
    <property type="entry name" value="HELICASE_CTER"/>
    <property type="match status" value="1"/>
</dbReference>
<dbReference type="SUPFAM" id="SSF52540">
    <property type="entry name" value="P-loop containing nucleoside triphosphate hydrolases"/>
    <property type="match status" value="1"/>
</dbReference>
<dbReference type="InterPro" id="IPR001650">
    <property type="entry name" value="Helicase_C-like"/>
</dbReference>
<evidence type="ECO:0000256" key="3">
    <source>
        <dbReference type="ARBA" id="ARBA00022806"/>
    </source>
</evidence>
<accession>A0A9W5W682</accession>
<dbReference type="SMART" id="SM00847">
    <property type="entry name" value="HA2"/>
    <property type="match status" value="1"/>
</dbReference>
<evidence type="ECO:0000313" key="8">
    <source>
        <dbReference type="Proteomes" id="UP000053750"/>
    </source>
</evidence>
<comment type="caution">
    <text evidence="7">The sequence shown here is derived from an EMBL/GenBank/DDBJ whole genome shotgun (WGS) entry which is preliminary data.</text>
</comment>
<keyword evidence="4" id="KW-0067">ATP-binding</keyword>
<dbReference type="GO" id="GO:0003676">
    <property type="term" value="F:nucleic acid binding"/>
    <property type="evidence" value="ECO:0007669"/>
    <property type="project" value="InterPro"/>
</dbReference>
<dbReference type="EMBL" id="JFHU01000263">
    <property type="protein sequence ID" value="EXX84764.1"/>
    <property type="molecule type" value="Genomic_DNA"/>
</dbReference>
<dbReference type="PANTHER" id="PTHR43519:SF1">
    <property type="entry name" value="ATP-DEPENDENT RNA HELICASE HRPB"/>
    <property type="match status" value="1"/>
</dbReference>
<reference evidence="7 8" key="1">
    <citation type="submission" date="2014-02" db="EMBL/GenBank/DDBJ databases">
        <title>Genome sequence of Paenibacillus darwinianus reveals adaptive mechanisms for survival in Antarctic soils.</title>
        <authorList>
            <person name="Dsouza M."/>
            <person name="Taylor M.W."/>
            <person name="Turner S.J."/>
            <person name="Aislabie J."/>
        </authorList>
    </citation>
    <scope>NUCLEOTIDE SEQUENCE [LARGE SCALE GENOMIC DNA]</scope>
    <source>
        <strain evidence="7 8">CE1</strain>
    </source>
</reference>
<dbReference type="Pfam" id="PF00271">
    <property type="entry name" value="Helicase_C"/>
    <property type="match status" value="1"/>
</dbReference>
<dbReference type="InterPro" id="IPR014001">
    <property type="entry name" value="Helicase_ATP-bd"/>
</dbReference>
<evidence type="ECO:0000256" key="1">
    <source>
        <dbReference type="ARBA" id="ARBA00022741"/>
    </source>
</evidence>
<dbReference type="FunFam" id="3.40.50.300:FF:002125">
    <property type="entry name" value="ATP-dependent helicase HrpB"/>
    <property type="match status" value="1"/>
</dbReference>
<dbReference type="Gene3D" id="1.20.120.1080">
    <property type="match status" value="1"/>
</dbReference>
<feature type="domain" description="Helicase ATP-binding" evidence="5">
    <location>
        <begin position="14"/>
        <end position="178"/>
    </location>
</feature>
<evidence type="ECO:0000256" key="4">
    <source>
        <dbReference type="ARBA" id="ARBA00022840"/>
    </source>
</evidence>
<dbReference type="Pfam" id="PF00270">
    <property type="entry name" value="DEAD"/>
    <property type="match status" value="1"/>
</dbReference>
<evidence type="ECO:0000313" key="7">
    <source>
        <dbReference type="EMBL" id="EXX84764.1"/>
    </source>
</evidence>
<feature type="domain" description="Helicase C-terminal" evidence="6">
    <location>
        <begin position="205"/>
        <end position="368"/>
    </location>
</feature>
<dbReference type="RefSeq" id="WP_036716742.1">
    <property type="nucleotide sequence ID" value="NZ_KK082321.1"/>
</dbReference>
<dbReference type="Proteomes" id="UP000053750">
    <property type="component" value="Unassembled WGS sequence"/>
</dbReference>
<dbReference type="CDD" id="cd18791">
    <property type="entry name" value="SF2_C_RHA"/>
    <property type="match status" value="1"/>
</dbReference>
<feature type="non-terminal residue" evidence="7">
    <location>
        <position position="575"/>
    </location>
</feature>
<name>A0A9W5W682_9BACL</name>
<keyword evidence="3 7" id="KW-0347">Helicase</keyword>
<dbReference type="SMART" id="SM00487">
    <property type="entry name" value="DEXDc"/>
    <property type="match status" value="1"/>
</dbReference>
<dbReference type="GO" id="GO:0016787">
    <property type="term" value="F:hydrolase activity"/>
    <property type="evidence" value="ECO:0007669"/>
    <property type="project" value="UniProtKB-KW"/>
</dbReference>
<evidence type="ECO:0000259" key="5">
    <source>
        <dbReference type="PROSITE" id="PS51192"/>
    </source>
</evidence>
<dbReference type="Gene3D" id="3.40.50.300">
    <property type="entry name" value="P-loop containing nucleotide triphosphate hydrolases"/>
    <property type="match status" value="2"/>
</dbReference>
<evidence type="ECO:0000256" key="2">
    <source>
        <dbReference type="ARBA" id="ARBA00022801"/>
    </source>
</evidence>
<dbReference type="PANTHER" id="PTHR43519">
    <property type="entry name" value="ATP-DEPENDENT RNA HELICASE HRPB"/>
    <property type="match status" value="1"/>
</dbReference>
<dbReference type="InterPro" id="IPR007502">
    <property type="entry name" value="Helicase-assoc_dom"/>
</dbReference>
<dbReference type="InterPro" id="IPR011545">
    <property type="entry name" value="DEAD/DEAH_box_helicase_dom"/>
</dbReference>
<proteinExistence type="predicted"/>
<dbReference type="PROSITE" id="PS51192">
    <property type="entry name" value="HELICASE_ATP_BIND_1"/>
    <property type="match status" value="1"/>
</dbReference>
<keyword evidence="2" id="KW-0378">Hydrolase</keyword>
<keyword evidence="8" id="KW-1185">Reference proteome</keyword>
<sequence length="575" mass="60729">MPGLPIEAVLPQLADALREGAGAVLVAAPGAGKTTRVPLALLEEPWMRGKRMLMLEPRRMAARAAAHYMAGMLGEKAGGTVGYRVRMDSRVGPQTRIEVITEGILTRMLQDDPELADVGLVIFDEFHERSLHADLGLALCLESQQVLRDDLRLLVMSATIEAEPVAELLGGVPVVVSEGRQFPVETRFFPKQLAAERLEAHTTRAIRHALSVEKGDILVFLPGEGEIRRVQRLLGGLDAATVLPLYGALPRAEQDRALMAEETGRRKVVLATSIAETSLTVQGVRVVIDAGLMRVPRFSPSTGMSRLETVAVSRASADQRRGRAGRLGPGVCYRLWSEAFDAGLAPSGKPEIAETDLAPMVLELAAWGAQDPRELRFLDLPPEPAVKQASELLELLGAVDAGGKITAHGRRMAGAGVHPRLAHMVLLAGPLGLGGLACELAALLGDRDVLRWPSADNAEADVTLRLQALRAMASAPAAADGRLSLGAAEIVAAGARAALAEAAQLKRRFGLPAGVSDGGDDERSGLLLAFAYPDRIGMKRRTGGRGAAVGGGGAYQLSGGRGAVLPRMQPLSGAE</sequence>
<dbReference type="InterPro" id="IPR027417">
    <property type="entry name" value="P-loop_NTPase"/>
</dbReference>
<dbReference type="NCBIfam" id="TIGR01970">
    <property type="entry name" value="DEAH_box_HrpB"/>
    <property type="match status" value="1"/>
</dbReference>
<keyword evidence="1" id="KW-0547">Nucleotide-binding</keyword>
<gene>
    <name evidence="7" type="ORF">BG53_10475</name>
</gene>
<dbReference type="SMART" id="SM00490">
    <property type="entry name" value="HELICc"/>
    <property type="match status" value="1"/>
</dbReference>
<dbReference type="GO" id="GO:0005524">
    <property type="term" value="F:ATP binding"/>
    <property type="evidence" value="ECO:0007669"/>
    <property type="project" value="UniProtKB-KW"/>
</dbReference>
<protein>
    <submittedName>
        <fullName evidence="7">ATP-dependent helicase</fullName>
    </submittedName>
</protein>
<dbReference type="InterPro" id="IPR049614">
    <property type="entry name" value="HrpB_DEXH"/>
</dbReference>
<dbReference type="OrthoDB" id="9808833at2"/>
<dbReference type="AlphaFoldDB" id="A0A9W5W682"/>
<dbReference type="InterPro" id="IPR010225">
    <property type="entry name" value="HrpB"/>
</dbReference>